<feature type="transmembrane region" description="Helical" evidence="1">
    <location>
        <begin position="141"/>
        <end position="161"/>
    </location>
</feature>
<keyword evidence="1" id="KW-0812">Transmembrane</keyword>
<evidence type="ECO:0000313" key="2">
    <source>
        <dbReference type="EMBL" id="CBY18564.1"/>
    </source>
</evidence>
<protein>
    <submittedName>
        <fullName evidence="2">Uncharacterized protein</fullName>
    </submittedName>
</protein>
<reference evidence="2" key="1">
    <citation type="journal article" date="2010" name="Science">
        <title>Plasticity of animal genome architecture unmasked by rapid evolution of a pelagic tunicate.</title>
        <authorList>
            <person name="Denoeud F."/>
            <person name="Henriet S."/>
            <person name="Mungpakdee S."/>
            <person name="Aury J.M."/>
            <person name="Da Silva C."/>
            <person name="Brinkmann H."/>
            <person name="Mikhaleva J."/>
            <person name="Olsen L.C."/>
            <person name="Jubin C."/>
            <person name="Canestro C."/>
            <person name="Bouquet J.M."/>
            <person name="Danks G."/>
            <person name="Poulain J."/>
            <person name="Campsteijn C."/>
            <person name="Adamski M."/>
            <person name="Cross I."/>
            <person name="Yadetie F."/>
            <person name="Muffato M."/>
            <person name="Louis A."/>
            <person name="Butcher S."/>
            <person name="Tsagkogeorga G."/>
            <person name="Konrad A."/>
            <person name="Singh S."/>
            <person name="Jensen M.F."/>
            <person name="Cong E.H."/>
            <person name="Eikeseth-Otteraa H."/>
            <person name="Noel B."/>
            <person name="Anthouard V."/>
            <person name="Porcel B.M."/>
            <person name="Kachouri-Lafond R."/>
            <person name="Nishino A."/>
            <person name="Ugolini M."/>
            <person name="Chourrout P."/>
            <person name="Nishida H."/>
            <person name="Aasland R."/>
            <person name="Huzurbazar S."/>
            <person name="Westhof E."/>
            <person name="Delsuc F."/>
            <person name="Lehrach H."/>
            <person name="Reinhardt R."/>
            <person name="Weissenbach J."/>
            <person name="Roy S.W."/>
            <person name="Artiguenave F."/>
            <person name="Postlethwait J.H."/>
            <person name="Manak J.R."/>
            <person name="Thompson E.M."/>
            <person name="Jaillon O."/>
            <person name="Du Pasquier L."/>
            <person name="Boudinot P."/>
            <person name="Liberles D.A."/>
            <person name="Volff J.N."/>
            <person name="Philippe H."/>
            <person name="Lenhard B."/>
            <person name="Roest Crollius H."/>
            <person name="Wincker P."/>
            <person name="Chourrout D."/>
        </authorList>
    </citation>
    <scope>NUCLEOTIDE SEQUENCE [LARGE SCALE GENOMIC DNA]</scope>
</reference>
<keyword evidence="1" id="KW-0472">Membrane</keyword>
<dbReference type="Proteomes" id="UP000001307">
    <property type="component" value="Unassembled WGS sequence"/>
</dbReference>
<evidence type="ECO:0000313" key="3">
    <source>
        <dbReference type="Proteomes" id="UP000001307"/>
    </source>
</evidence>
<sequence length="180" mass="20835">MARIIVKKGDTLAERENIGTSVKRLRFDLDLMPEKNNGKKTRGFDQLQPPEQFKVETEVAVDKNHKKNFKEIVTKKITSKMSSIIESSNESPKRRQTIFDFSAKETKKMNDEVKFAMKKMPLKKAKIRIDIPEINEDHSNIVYGMVAVFSGLVFWILPALYTRYALPYLFEELGPLYEST</sequence>
<dbReference type="AlphaFoldDB" id="E4X5J5"/>
<accession>E4X5J5</accession>
<gene>
    <name evidence="2" type="ORF">GSOID_T00002432001</name>
</gene>
<keyword evidence="1" id="KW-1133">Transmembrane helix</keyword>
<dbReference type="InParanoid" id="E4X5J5"/>
<keyword evidence="3" id="KW-1185">Reference proteome</keyword>
<evidence type="ECO:0000256" key="1">
    <source>
        <dbReference type="SAM" id="Phobius"/>
    </source>
</evidence>
<name>E4X5J5_OIKDI</name>
<organism evidence="2">
    <name type="scientific">Oikopleura dioica</name>
    <name type="common">Tunicate</name>
    <dbReference type="NCBI Taxonomy" id="34765"/>
    <lineage>
        <taxon>Eukaryota</taxon>
        <taxon>Metazoa</taxon>
        <taxon>Chordata</taxon>
        <taxon>Tunicata</taxon>
        <taxon>Appendicularia</taxon>
        <taxon>Copelata</taxon>
        <taxon>Oikopleuridae</taxon>
        <taxon>Oikopleura</taxon>
    </lineage>
</organism>
<dbReference type="EMBL" id="FN653025">
    <property type="protein sequence ID" value="CBY18564.1"/>
    <property type="molecule type" value="Genomic_DNA"/>
</dbReference>
<proteinExistence type="predicted"/>